<dbReference type="GO" id="GO:0019867">
    <property type="term" value="C:outer membrane"/>
    <property type="evidence" value="ECO:0007669"/>
    <property type="project" value="InterPro"/>
</dbReference>
<dbReference type="AlphaFoldDB" id="A0A4T0X1H2"/>
<proteinExistence type="predicted"/>
<keyword evidence="2" id="KW-1185">Reference proteome</keyword>
<dbReference type="OrthoDB" id="1724197at2759"/>
<comment type="caution">
    <text evidence="1">The sequence shown here is derived from an EMBL/GenBank/DDBJ whole genome shotgun (WGS) entry which is preliminary data.</text>
</comment>
<evidence type="ECO:0000313" key="1">
    <source>
        <dbReference type="EMBL" id="TID28792.1"/>
    </source>
</evidence>
<protein>
    <recommendedName>
        <fullName evidence="3">Bacterial surface antigen (D15) domain-containing protein</fullName>
    </recommendedName>
</protein>
<accession>A0A4T0X1H2</accession>
<dbReference type="EMBL" id="SELW01000370">
    <property type="protein sequence ID" value="TID28792.1"/>
    <property type="molecule type" value="Genomic_DNA"/>
</dbReference>
<reference evidence="1 2" key="1">
    <citation type="journal article" date="2019" name="Front. Genet.">
        <title>Whole-Genome Sequencing of the Opportunistic Yeast Pathogen Candida inconspicua Uncovers Its Hybrid Origin.</title>
        <authorList>
            <person name="Mixao V."/>
            <person name="Hansen A.P."/>
            <person name="Saus E."/>
            <person name="Boekhout T."/>
            <person name="Lass-Florl C."/>
            <person name="Gabaldon T."/>
        </authorList>
    </citation>
    <scope>NUCLEOTIDE SEQUENCE [LARGE SCALE GENOMIC DNA]</scope>
    <source>
        <strain evidence="1 2">CBS 180</strain>
    </source>
</reference>
<evidence type="ECO:0008006" key="3">
    <source>
        <dbReference type="Google" id="ProtNLM"/>
    </source>
</evidence>
<organism evidence="1 2">
    <name type="scientific">Pichia inconspicua</name>
    <dbReference type="NCBI Taxonomy" id="52247"/>
    <lineage>
        <taxon>Eukaryota</taxon>
        <taxon>Fungi</taxon>
        <taxon>Dikarya</taxon>
        <taxon>Ascomycota</taxon>
        <taxon>Saccharomycotina</taxon>
        <taxon>Pichiomycetes</taxon>
        <taxon>Pichiales</taxon>
        <taxon>Pichiaceae</taxon>
        <taxon>Pichia</taxon>
    </lineage>
</organism>
<dbReference type="STRING" id="52247.A0A4T0X1H2"/>
<name>A0A4T0X1H2_9ASCO</name>
<gene>
    <name evidence="1" type="ORF">CANINC_002311</name>
</gene>
<dbReference type="Gene3D" id="2.40.160.50">
    <property type="entry name" value="membrane protein fhac: a member of the omp85/tpsb transporter family"/>
    <property type="match status" value="1"/>
</dbReference>
<evidence type="ECO:0000313" key="2">
    <source>
        <dbReference type="Proteomes" id="UP000307173"/>
    </source>
</evidence>
<dbReference type="Proteomes" id="UP000307173">
    <property type="component" value="Unassembled WGS sequence"/>
</dbReference>
<sequence length="443" mass="48285">MSNNTNDVKTTPVHVTEVKVNGAEMFEPSFINKIVSPLLSSEIQTLGEVEEEGNKVLSQLSYLNAVASPSLVFSLANGESKTDATGEPVTNIAGEIKAVFNTGSNVAITSVHNEIGNALALQYINRNVFKKGELLQFNAALNLYNDSKSIDLLYSKPLRNTEFKTYGRMNLLSTHEQSFKSNSQDSTSAEFGFIKQYYCRCPGTFSTLTSGLSLARRNINEIADSADDEIKTYAGTNIKRSVFVNFVTSNMKYLSKSKFTLPLHGLSASVNNEASGFFDTSEQDKFVKSTAGLTYAKSLFSNAITLSSDLKIGTILNFAETVNFQDKFYPFVPGYSVPIAPDASIGAGSFVSYNFGIHTKCGLIKTEEPIRFYASVQGVSCADQIDGLKIHQLSSLNQFKSGVDIGLVYTTGDANAKLSYTKAIGDKSDIGKIRFEVELTGEW</sequence>